<evidence type="ECO:0000256" key="2">
    <source>
        <dbReference type="ARBA" id="ARBA00022490"/>
    </source>
</evidence>
<evidence type="ECO:0000313" key="11">
    <source>
        <dbReference type="EMBL" id="THF77285.1"/>
    </source>
</evidence>
<feature type="modified residue" description="4-aspartylphosphate" evidence="8">
    <location>
        <position position="55"/>
    </location>
</feature>
<proteinExistence type="predicted"/>
<organism evidence="11 12">
    <name type="scientific">Cohnella fermenti</name>
    <dbReference type="NCBI Taxonomy" id="2565925"/>
    <lineage>
        <taxon>Bacteria</taxon>
        <taxon>Bacillati</taxon>
        <taxon>Bacillota</taxon>
        <taxon>Bacilli</taxon>
        <taxon>Bacillales</taxon>
        <taxon>Paenibacillaceae</taxon>
        <taxon>Cohnella</taxon>
    </lineage>
</organism>
<evidence type="ECO:0000256" key="8">
    <source>
        <dbReference type="PROSITE-ProRule" id="PRU00169"/>
    </source>
</evidence>
<protein>
    <submittedName>
        <fullName evidence="11">Response regulator</fullName>
    </submittedName>
</protein>
<keyword evidence="4" id="KW-0902">Two-component regulatory system</keyword>
<keyword evidence="2" id="KW-0963">Cytoplasm</keyword>
<dbReference type="AlphaFoldDB" id="A0A4S4BQP9"/>
<dbReference type="Gene3D" id="3.40.50.2300">
    <property type="match status" value="1"/>
</dbReference>
<feature type="domain" description="Response regulatory" evidence="10">
    <location>
        <begin position="3"/>
        <end position="120"/>
    </location>
</feature>
<dbReference type="InterPro" id="IPR018060">
    <property type="entry name" value="HTH_AraC"/>
</dbReference>
<keyword evidence="12" id="KW-1185">Reference proteome</keyword>
<evidence type="ECO:0000256" key="6">
    <source>
        <dbReference type="ARBA" id="ARBA00023125"/>
    </source>
</evidence>
<sequence length="255" mass="29385">MYKLVLVDDEAEIRNGLSHYFPWHEIGFEIAAQFDNGRKALDYMLSHPFDALLCDIRMPIMTGLEVAGELYRRGIKSKIILLSGYKDFEIAKQAMSYEVRGYIVKPTKYKELFETFSQLKLELDKAGAEGGEAGQAEEAATFSEKVIAAIKDYVEQNYATATLEEAASRIHMNPYYVSKYFRDKTGQHFSHYLVEVKMAKAAELLKDIRFKTYEVSERVGYSQAKNFTRTFKKYYGVSPREFRNSKLPATGRYEK</sequence>
<dbReference type="GO" id="GO:0043565">
    <property type="term" value="F:sequence-specific DNA binding"/>
    <property type="evidence" value="ECO:0007669"/>
    <property type="project" value="InterPro"/>
</dbReference>
<comment type="caution">
    <text evidence="11">The sequence shown here is derived from an EMBL/GenBank/DDBJ whole genome shotgun (WGS) entry which is preliminary data.</text>
</comment>
<dbReference type="InterPro" id="IPR009057">
    <property type="entry name" value="Homeodomain-like_sf"/>
</dbReference>
<evidence type="ECO:0000256" key="1">
    <source>
        <dbReference type="ARBA" id="ARBA00004496"/>
    </source>
</evidence>
<dbReference type="GO" id="GO:0005737">
    <property type="term" value="C:cytoplasm"/>
    <property type="evidence" value="ECO:0007669"/>
    <property type="project" value="UniProtKB-SubCell"/>
</dbReference>
<comment type="subcellular location">
    <subcellularLocation>
        <location evidence="1">Cytoplasm</location>
    </subcellularLocation>
</comment>
<dbReference type="InterPro" id="IPR001789">
    <property type="entry name" value="Sig_transdc_resp-reg_receiver"/>
</dbReference>
<dbReference type="PRINTS" id="PR00032">
    <property type="entry name" value="HTHARAC"/>
</dbReference>
<evidence type="ECO:0000256" key="4">
    <source>
        <dbReference type="ARBA" id="ARBA00023012"/>
    </source>
</evidence>
<evidence type="ECO:0000256" key="5">
    <source>
        <dbReference type="ARBA" id="ARBA00023015"/>
    </source>
</evidence>
<dbReference type="PROSITE" id="PS50110">
    <property type="entry name" value="RESPONSE_REGULATORY"/>
    <property type="match status" value="1"/>
</dbReference>
<dbReference type="SUPFAM" id="SSF52172">
    <property type="entry name" value="CheY-like"/>
    <property type="match status" value="1"/>
</dbReference>
<dbReference type="PANTHER" id="PTHR42713">
    <property type="entry name" value="HISTIDINE KINASE-RELATED"/>
    <property type="match status" value="1"/>
</dbReference>
<keyword evidence="6" id="KW-0238">DNA-binding</keyword>
<evidence type="ECO:0000256" key="3">
    <source>
        <dbReference type="ARBA" id="ARBA00022553"/>
    </source>
</evidence>
<dbReference type="InterPro" id="IPR051552">
    <property type="entry name" value="HptR"/>
</dbReference>
<dbReference type="OrthoDB" id="159632at2"/>
<keyword evidence="5" id="KW-0805">Transcription regulation</keyword>
<keyword evidence="7" id="KW-0804">Transcription</keyword>
<dbReference type="GO" id="GO:0003700">
    <property type="term" value="F:DNA-binding transcription factor activity"/>
    <property type="evidence" value="ECO:0007669"/>
    <property type="project" value="InterPro"/>
</dbReference>
<evidence type="ECO:0000256" key="7">
    <source>
        <dbReference type="ARBA" id="ARBA00023163"/>
    </source>
</evidence>
<dbReference type="Pfam" id="PF00072">
    <property type="entry name" value="Response_reg"/>
    <property type="match status" value="1"/>
</dbReference>
<dbReference type="InterPro" id="IPR020449">
    <property type="entry name" value="Tscrpt_reg_AraC-type_HTH"/>
</dbReference>
<name>A0A4S4BQP9_9BACL</name>
<evidence type="ECO:0000313" key="12">
    <source>
        <dbReference type="Proteomes" id="UP000310636"/>
    </source>
</evidence>
<dbReference type="PROSITE" id="PS01124">
    <property type="entry name" value="HTH_ARAC_FAMILY_2"/>
    <property type="match status" value="1"/>
</dbReference>
<feature type="domain" description="HTH araC/xylS-type" evidence="9">
    <location>
        <begin position="144"/>
        <end position="245"/>
    </location>
</feature>
<dbReference type="Pfam" id="PF12833">
    <property type="entry name" value="HTH_18"/>
    <property type="match status" value="1"/>
</dbReference>
<dbReference type="SMART" id="SM00342">
    <property type="entry name" value="HTH_ARAC"/>
    <property type="match status" value="1"/>
</dbReference>
<dbReference type="InterPro" id="IPR011006">
    <property type="entry name" value="CheY-like_superfamily"/>
</dbReference>
<dbReference type="SUPFAM" id="SSF46689">
    <property type="entry name" value="Homeodomain-like"/>
    <property type="match status" value="2"/>
</dbReference>
<dbReference type="SMART" id="SM00448">
    <property type="entry name" value="REC"/>
    <property type="match status" value="1"/>
</dbReference>
<keyword evidence="3 8" id="KW-0597">Phosphoprotein</keyword>
<dbReference type="PANTHER" id="PTHR42713:SF3">
    <property type="entry name" value="TRANSCRIPTIONAL REGULATORY PROTEIN HPTR"/>
    <property type="match status" value="1"/>
</dbReference>
<dbReference type="CDD" id="cd17536">
    <property type="entry name" value="REC_YesN-like"/>
    <property type="match status" value="1"/>
</dbReference>
<dbReference type="Proteomes" id="UP000310636">
    <property type="component" value="Unassembled WGS sequence"/>
</dbReference>
<dbReference type="RefSeq" id="WP_136370930.1">
    <property type="nucleotide sequence ID" value="NZ_SSOB01000020.1"/>
</dbReference>
<dbReference type="GO" id="GO:0000160">
    <property type="term" value="P:phosphorelay signal transduction system"/>
    <property type="evidence" value="ECO:0007669"/>
    <property type="project" value="UniProtKB-KW"/>
</dbReference>
<accession>A0A4S4BQP9</accession>
<dbReference type="Gene3D" id="1.10.10.60">
    <property type="entry name" value="Homeodomain-like"/>
    <property type="match status" value="2"/>
</dbReference>
<reference evidence="11 12" key="1">
    <citation type="submission" date="2019-04" db="EMBL/GenBank/DDBJ databases">
        <title>Cohnella sp. nov. isolated from preserved vegetables.</title>
        <authorList>
            <person name="Lin S.-Y."/>
            <person name="Hung M.-H."/>
            <person name="Young C.-C."/>
        </authorList>
    </citation>
    <scope>NUCLEOTIDE SEQUENCE [LARGE SCALE GENOMIC DNA]</scope>
    <source>
        <strain evidence="11 12">CC-MHH1044</strain>
    </source>
</reference>
<evidence type="ECO:0000259" key="10">
    <source>
        <dbReference type="PROSITE" id="PS50110"/>
    </source>
</evidence>
<dbReference type="EMBL" id="SSOB01000020">
    <property type="protein sequence ID" value="THF77285.1"/>
    <property type="molecule type" value="Genomic_DNA"/>
</dbReference>
<gene>
    <name evidence="11" type="ORF">E6C55_16600</name>
</gene>
<evidence type="ECO:0000259" key="9">
    <source>
        <dbReference type="PROSITE" id="PS01124"/>
    </source>
</evidence>